<protein>
    <submittedName>
        <fullName evidence="2">Uncharacterized protein</fullName>
    </submittedName>
</protein>
<evidence type="ECO:0000256" key="1">
    <source>
        <dbReference type="SAM" id="Phobius"/>
    </source>
</evidence>
<dbReference type="Proteomes" id="UP001501495">
    <property type="component" value="Unassembled WGS sequence"/>
</dbReference>
<feature type="transmembrane region" description="Helical" evidence="1">
    <location>
        <begin position="6"/>
        <end position="28"/>
    </location>
</feature>
<evidence type="ECO:0000313" key="3">
    <source>
        <dbReference type="Proteomes" id="UP001501495"/>
    </source>
</evidence>
<keyword evidence="1" id="KW-0812">Transmembrane</keyword>
<evidence type="ECO:0000313" key="2">
    <source>
        <dbReference type="EMBL" id="GAA4111659.1"/>
    </source>
</evidence>
<keyword evidence="3" id="KW-1185">Reference proteome</keyword>
<organism evidence="2 3">
    <name type="scientific">Nocardioides fonticola</name>
    <dbReference type="NCBI Taxonomy" id="450363"/>
    <lineage>
        <taxon>Bacteria</taxon>
        <taxon>Bacillati</taxon>
        <taxon>Actinomycetota</taxon>
        <taxon>Actinomycetes</taxon>
        <taxon>Propionibacteriales</taxon>
        <taxon>Nocardioidaceae</taxon>
        <taxon>Nocardioides</taxon>
    </lineage>
</organism>
<proteinExistence type="predicted"/>
<sequence>MAHPKRNLFAVLGWIVWKLLALVGLPAAKRKLAERRGSAA</sequence>
<comment type="caution">
    <text evidence="2">The sequence shown here is derived from an EMBL/GenBank/DDBJ whole genome shotgun (WGS) entry which is preliminary data.</text>
</comment>
<dbReference type="EMBL" id="BAAAZH010000006">
    <property type="protein sequence ID" value="GAA4111659.1"/>
    <property type="molecule type" value="Genomic_DNA"/>
</dbReference>
<reference evidence="3" key="1">
    <citation type="journal article" date="2019" name="Int. J. Syst. Evol. Microbiol.">
        <title>The Global Catalogue of Microorganisms (GCM) 10K type strain sequencing project: providing services to taxonomists for standard genome sequencing and annotation.</title>
        <authorList>
            <consortium name="The Broad Institute Genomics Platform"/>
            <consortium name="The Broad Institute Genome Sequencing Center for Infectious Disease"/>
            <person name="Wu L."/>
            <person name="Ma J."/>
        </authorList>
    </citation>
    <scope>NUCLEOTIDE SEQUENCE [LARGE SCALE GENOMIC DNA]</scope>
    <source>
        <strain evidence="3">JCM 16703</strain>
    </source>
</reference>
<name>A0ABP7XD88_9ACTN</name>
<keyword evidence="1" id="KW-0472">Membrane</keyword>
<accession>A0ABP7XD88</accession>
<dbReference type="RefSeq" id="WP_344731891.1">
    <property type="nucleotide sequence ID" value="NZ_BAAAZH010000006.1"/>
</dbReference>
<gene>
    <name evidence="2" type="ORF">GCM10022215_07550</name>
</gene>
<keyword evidence="1" id="KW-1133">Transmembrane helix</keyword>